<feature type="compositionally biased region" description="Polar residues" evidence="1">
    <location>
        <begin position="144"/>
        <end position="161"/>
    </location>
</feature>
<dbReference type="AlphaFoldDB" id="A0AAN9Y007"/>
<feature type="compositionally biased region" description="Polar residues" evidence="1">
    <location>
        <begin position="199"/>
        <end position="212"/>
    </location>
</feature>
<evidence type="ECO:0000313" key="3">
    <source>
        <dbReference type="Proteomes" id="UP001367676"/>
    </source>
</evidence>
<gene>
    <name evidence="2" type="ORF">V9T40_010181</name>
</gene>
<feature type="compositionally biased region" description="Low complexity" evidence="1">
    <location>
        <begin position="213"/>
        <end position="227"/>
    </location>
</feature>
<sequence length="418" mass="44653">MAGYAEDLVTFSVSLALDLDRMLLHCSAISCSPFDVLLLRLLHTCAVRLRVDMVNLVAAAATMIGEEVNGENKNRNENKSKAKQKILNERYGEVGVGVECGNCEHWAKNSVLRRFLRVTHMNSLKQLKCGQVTLGLPCDGSKLASKSSEPNSVLNNHVTRTPSSPPPQPSPLRNNSIPSPLSDHSKKNSVVGNNKNACEISSTIAPPSNGSKTPTPSTLPSAAASSTEESVCMRNAENLREKPIMQQTSSPLRDQRASSHERLSDCDSEGDEGDDDKIVGPPIAGDHRRPSRPSAAATVKLLEEEPRGASENERDLRNGDGGVGAGAAKVGADAFGGDDVAKNAGRPAPEKDGATKETPKKAKRGAAKSAVRRREAMKMAAADSEVVDLSATSKQQQVFELSIFTDKSRERAIVLSSL</sequence>
<feature type="compositionally biased region" description="Basic and acidic residues" evidence="1">
    <location>
        <begin position="253"/>
        <end position="265"/>
    </location>
</feature>
<protein>
    <submittedName>
        <fullName evidence="2">Uncharacterized protein</fullName>
    </submittedName>
</protein>
<feature type="region of interest" description="Disordered" evidence="1">
    <location>
        <begin position="144"/>
        <end position="370"/>
    </location>
</feature>
<evidence type="ECO:0000313" key="2">
    <source>
        <dbReference type="EMBL" id="KAK7577976.1"/>
    </source>
</evidence>
<reference evidence="2 3" key="1">
    <citation type="submission" date="2024-03" db="EMBL/GenBank/DDBJ databases">
        <title>Adaptation during the transition from Ophiocordyceps entomopathogen to insect associate is accompanied by gene loss and intensified selection.</title>
        <authorList>
            <person name="Ward C.M."/>
            <person name="Onetto C.A."/>
            <person name="Borneman A.R."/>
        </authorList>
    </citation>
    <scope>NUCLEOTIDE SEQUENCE [LARGE SCALE GENOMIC DNA]</scope>
    <source>
        <strain evidence="2">AWRI1</strain>
        <tissue evidence="2">Single Adult Female</tissue>
    </source>
</reference>
<organism evidence="2 3">
    <name type="scientific">Parthenolecanium corni</name>
    <dbReference type="NCBI Taxonomy" id="536013"/>
    <lineage>
        <taxon>Eukaryota</taxon>
        <taxon>Metazoa</taxon>
        <taxon>Ecdysozoa</taxon>
        <taxon>Arthropoda</taxon>
        <taxon>Hexapoda</taxon>
        <taxon>Insecta</taxon>
        <taxon>Pterygota</taxon>
        <taxon>Neoptera</taxon>
        <taxon>Paraneoptera</taxon>
        <taxon>Hemiptera</taxon>
        <taxon>Sternorrhyncha</taxon>
        <taxon>Coccoidea</taxon>
        <taxon>Coccidae</taxon>
        <taxon>Parthenolecanium</taxon>
    </lineage>
</organism>
<comment type="caution">
    <text evidence="2">The sequence shown here is derived from an EMBL/GenBank/DDBJ whole genome shotgun (WGS) entry which is preliminary data.</text>
</comment>
<evidence type="ECO:0000256" key="1">
    <source>
        <dbReference type="SAM" id="MobiDB-lite"/>
    </source>
</evidence>
<name>A0AAN9Y007_9HEMI</name>
<accession>A0AAN9Y007</accession>
<proteinExistence type="predicted"/>
<feature type="compositionally biased region" description="Acidic residues" evidence="1">
    <location>
        <begin position="266"/>
        <end position="275"/>
    </location>
</feature>
<feature type="compositionally biased region" description="Basic and acidic residues" evidence="1">
    <location>
        <begin position="348"/>
        <end position="360"/>
    </location>
</feature>
<feature type="compositionally biased region" description="Low complexity" evidence="1">
    <location>
        <begin position="326"/>
        <end position="338"/>
    </location>
</feature>
<keyword evidence="3" id="KW-1185">Reference proteome</keyword>
<dbReference type="Proteomes" id="UP001367676">
    <property type="component" value="Unassembled WGS sequence"/>
</dbReference>
<dbReference type="EMBL" id="JBBCAQ010000035">
    <property type="protein sequence ID" value="KAK7577976.1"/>
    <property type="molecule type" value="Genomic_DNA"/>
</dbReference>
<feature type="compositionally biased region" description="Basic and acidic residues" evidence="1">
    <location>
        <begin position="301"/>
        <end position="318"/>
    </location>
</feature>